<reference evidence="9 10" key="1">
    <citation type="submission" date="2012-06" db="EMBL/GenBank/DDBJ databases">
        <title>Complete sequence of Thiocystis violascens DSM 198.</title>
        <authorList>
            <consortium name="US DOE Joint Genome Institute"/>
            <person name="Lucas S."/>
            <person name="Han J."/>
            <person name="Lapidus A."/>
            <person name="Cheng J.-F."/>
            <person name="Goodwin L."/>
            <person name="Pitluck S."/>
            <person name="Peters L."/>
            <person name="Ovchinnikova G."/>
            <person name="Teshima H."/>
            <person name="Detter J.C."/>
            <person name="Han C."/>
            <person name="Tapia R."/>
            <person name="Land M."/>
            <person name="Hauser L."/>
            <person name="Kyrpides N."/>
            <person name="Ivanova N."/>
            <person name="Pagani I."/>
            <person name="Vogl K."/>
            <person name="Liu Z."/>
            <person name="Frigaard N.-U."/>
            <person name="Bryant D."/>
            <person name="Woyke T."/>
        </authorList>
    </citation>
    <scope>NUCLEOTIDE SEQUENCE [LARGE SCALE GENOMIC DNA]</scope>
    <source>
        <strain evidence="10">ATCC 17096 / DSM 198 / 6111</strain>
    </source>
</reference>
<dbReference type="HOGENOM" id="CLU_075826_2_2_6"/>
<accession>I3YD17</accession>
<evidence type="ECO:0000256" key="4">
    <source>
        <dbReference type="ARBA" id="ARBA00013682"/>
    </source>
</evidence>
<dbReference type="GO" id="GO:0052913">
    <property type="term" value="F:16S rRNA (guanine(966)-N(2))-methyltransferase activity"/>
    <property type="evidence" value="ECO:0007669"/>
    <property type="project" value="UniProtKB-EC"/>
</dbReference>
<keyword evidence="10" id="KW-1185">Reference proteome</keyword>
<dbReference type="eggNOG" id="COG0742">
    <property type="taxonomic scope" value="Bacteria"/>
</dbReference>
<dbReference type="KEGG" id="tvi:Thivi_2997"/>
<protein>
    <recommendedName>
        <fullName evidence="4 8">Ribosomal RNA small subunit methyltransferase D</fullName>
        <ecNumber evidence="3 8">2.1.1.171</ecNumber>
    </recommendedName>
</protein>
<dbReference type="AlphaFoldDB" id="I3YD17"/>
<sequence>MTRASNQLRIVGGRFRGRRLPFPDQPGLRPTPDRVRETLFNWLAPIIPGARCLDAFAGSGALGFEAASRGAGEVVLIERAAAVAQRLRANARTLDAPGIEILHADTLQWLAGSPRPFDIVFLDPPYDDDLLAPAIARLAGQSWLAPGARIYLEAARRTGFPALPPGWDLLRDKNAGQVRYGLIGVPL</sequence>
<evidence type="ECO:0000256" key="3">
    <source>
        <dbReference type="ARBA" id="ARBA00012141"/>
    </source>
</evidence>
<evidence type="ECO:0000313" key="10">
    <source>
        <dbReference type="Proteomes" id="UP000006062"/>
    </source>
</evidence>
<evidence type="ECO:0000313" key="9">
    <source>
        <dbReference type="EMBL" id="AFL74885.1"/>
    </source>
</evidence>
<proteinExistence type="inferred from homology"/>
<dbReference type="CDD" id="cd02440">
    <property type="entry name" value="AdoMet_MTases"/>
    <property type="match status" value="1"/>
</dbReference>
<dbReference type="InterPro" id="IPR029063">
    <property type="entry name" value="SAM-dependent_MTases_sf"/>
</dbReference>
<evidence type="ECO:0000256" key="1">
    <source>
        <dbReference type="ARBA" id="ARBA00002649"/>
    </source>
</evidence>
<dbReference type="PROSITE" id="PS00092">
    <property type="entry name" value="N6_MTASE"/>
    <property type="match status" value="1"/>
</dbReference>
<gene>
    <name evidence="9" type="ordered locus">Thivi_2997</name>
</gene>
<dbReference type="Proteomes" id="UP000006062">
    <property type="component" value="Chromosome"/>
</dbReference>
<dbReference type="EC" id="2.1.1.171" evidence="3 8"/>
<keyword evidence="8" id="KW-0698">rRNA processing</keyword>
<evidence type="ECO:0000256" key="6">
    <source>
        <dbReference type="ARBA" id="ARBA00022679"/>
    </source>
</evidence>
<dbReference type="Pfam" id="PF03602">
    <property type="entry name" value="Cons_hypoth95"/>
    <property type="match status" value="1"/>
</dbReference>
<dbReference type="InterPro" id="IPR002052">
    <property type="entry name" value="DNA_methylase_N6_adenine_CS"/>
</dbReference>
<dbReference type="Gene3D" id="3.40.50.150">
    <property type="entry name" value="Vaccinia Virus protein VP39"/>
    <property type="match status" value="1"/>
</dbReference>
<evidence type="ECO:0000256" key="2">
    <source>
        <dbReference type="ARBA" id="ARBA00005269"/>
    </source>
</evidence>
<evidence type="ECO:0000256" key="5">
    <source>
        <dbReference type="ARBA" id="ARBA00022603"/>
    </source>
</evidence>
<evidence type="ECO:0000256" key="7">
    <source>
        <dbReference type="ARBA" id="ARBA00048326"/>
    </source>
</evidence>
<dbReference type="GO" id="GO:0003676">
    <property type="term" value="F:nucleic acid binding"/>
    <property type="evidence" value="ECO:0007669"/>
    <property type="project" value="InterPro"/>
</dbReference>
<dbReference type="RefSeq" id="WP_014779304.1">
    <property type="nucleotide sequence ID" value="NC_018012.1"/>
</dbReference>
<dbReference type="EMBL" id="CP003154">
    <property type="protein sequence ID" value="AFL74885.1"/>
    <property type="molecule type" value="Genomic_DNA"/>
</dbReference>
<dbReference type="PANTHER" id="PTHR43542">
    <property type="entry name" value="METHYLTRANSFERASE"/>
    <property type="match status" value="1"/>
</dbReference>
<comment type="similarity">
    <text evidence="2 8">Belongs to the methyltransferase superfamily. RsmD family.</text>
</comment>
<dbReference type="InterPro" id="IPR004398">
    <property type="entry name" value="RNA_MeTrfase_RsmD"/>
</dbReference>
<dbReference type="SUPFAM" id="SSF53335">
    <property type="entry name" value="S-adenosyl-L-methionine-dependent methyltransferases"/>
    <property type="match status" value="1"/>
</dbReference>
<keyword evidence="5 8" id="KW-0489">Methyltransferase</keyword>
<comment type="catalytic activity">
    <reaction evidence="7 8">
        <text>guanosine(966) in 16S rRNA + S-adenosyl-L-methionine = N(2)-methylguanosine(966) in 16S rRNA + S-adenosyl-L-homocysteine + H(+)</text>
        <dbReference type="Rhea" id="RHEA:23548"/>
        <dbReference type="Rhea" id="RHEA-COMP:10211"/>
        <dbReference type="Rhea" id="RHEA-COMP:10212"/>
        <dbReference type="ChEBI" id="CHEBI:15378"/>
        <dbReference type="ChEBI" id="CHEBI:57856"/>
        <dbReference type="ChEBI" id="CHEBI:59789"/>
        <dbReference type="ChEBI" id="CHEBI:74269"/>
        <dbReference type="ChEBI" id="CHEBI:74481"/>
        <dbReference type="EC" id="2.1.1.171"/>
    </reaction>
</comment>
<evidence type="ECO:0000256" key="8">
    <source>
        <dbReference type="PIRNR" id="PIRNR004553"/>
    </source>
</evidence>
<dbReference type="STRING" id="765911.Thivi_2997"/>
<name>I3YD17_THIV6</name>
<comment type="function">
    <text evidence="1 8">Specifically methylates the guanine in position 966 of 16S rRNA in the assembled 30S particle.</text>
</comment>
<organism evidence="9 10">
    <name type="scientific">Thiocystis violascens (strain ATCC 17096 / DSM 198 / 6111)</name>
    <name type="common">Chromatium violascens</name>
    <dbReference type="NCBI Taxonomy" id="765911"/>
    <lineage>
        <taxon>Bacteria</taxon>
        <taxon>Pseudomonadati</taxon>
        <taxon>Pseudomonadota</taxon>
        <taxon>Gammaproteobacteria</taxon>
        <taxon>Chromatiales</taxon>
        <taxon>Chromatiaceae</taxon>
        <taxon>Thiocystis</taxon>
    </lineage>
</organism>
<dbReference type="OrthoDB" id="9803017at2"/>
<dbReference type="PANTHER" id="PTHR43542:SF1">
    <property type="entry name" value="METHYLTRANSFERASE"/>
    <property type="match status" value="1"/>
</dbReference>
<keyword evidence="6 8" id="KW-0808">Transferase</keyword>
<dbReference type="NCBIfam" id="TIGR00095">
    <property type="entry name" value="16S rRNA (guanine(966)-N(2))-methyltransferase RsmD"/>
    <property type="match status" value="1"/>
</dbReference>
<keyword evidence="8" id="KW-0949">S-adenosyl-L-methionine</keyword>
<dbReference type="PIRSF" id="PIRSF004553">
    <property type="entry name" value="CHP00095"/>
    <property type="match status" value="1"/>
</dbReference>